<keyword evidence="3" id="KW-1185">Reference proteome</keyword>
<organism evidence="2 3">
    <name type="scientific">Saccharopolyspora rhizosphaerae</name>
    <dbReference type="NCBI Taxonomy" id="2492662"/>
    <lineage>
        <taxon>Bacteria</taxon>
        <taxon>Bacillati</taxon>
        <taxon>Actinomycetota</taxon>
        <taxon>Actinomycetes</taxon>
        <taxon>Pseudonocardiales</taxon>
        <taxon>Pseudonocardiaceae</taxon>
        <taxon>Saccharopolyspora</taxon>
    </lineage>
</organism>
<proteinExistence type="predicted"/>
<dbReference type="AlphaFoldDB" id="A0A3R8NUM6"/>
<dbReference type="RefSeq" id="WP_125092475.1">
    <property type="nucleotide sequence ID" value="NZ_RSAA01000026.1"/>
</dbReference>
<evidence type="ECO:0000256" key="1">
    <source>
        <dbReference type="SAM" id="MobiDB-lite"/>
    </source>
</evidence>
<name>A0A3R8NUM6_9PSEU</name>
<dbReference type="EMBL" id="RSAA01000026">
    <property type="protein sequence ID" value="RRO13651.1"/>
    <property type="molecule type" value="Genomic_DNA"/>
</dbReference>
<accession>A0A3R8NUM6</accession>
<feature type="region of interest" description="Disordered" evidence="1">
    <location>
        <begin position="42"/>
        <end position="71"/>
    </location>
</feature>
<gene>
    <name evidence="2" type="ORF">EIL87_21895</name>
</gene>
<evidence type="ECO:0000313" key="2">
    <source>
        <dbReference type="EMBL" id="RRO13651.1"/>
    </source>
</evidence>
<comment type="caution">
    <text evidence="2">The sequence shown here is derived from an EMBL/GenBank/DDBJ whole genome shotgun (WGS) entry which is preliminary data.</text>
</comment>
<sequence>MEHRTDAGRHAVSLDIHHRQPDHVVDLLVAAGLEVRARMLRAPDHDGPFPEESPQGFVLARKSRSAPSETR</sequence>
<evidence type="ECO:0000313" key="3">
    <source>
        <dbReference type="Proteomes" id="UP000274515"/>
    </source>
</evidence>
<dbReference type="Proteomes" id="UP000274515">
    <property type="component" value="Unassembled WGS sequence"/>
</dbReference>
<evidence type="ECO:0008006" key="4">
    <source>
        <dbReference type="Google" id="ProtNLM"/>
    </source>
</evidence>
<reference evidence="2 3" key="1">
    <citation type="submission" date="2018-11" db="EMBL/GenBank/DDBJ databases">
        <title>Saccharopolyspora rhizosphaerae sp. nov., an actinomycete isolated from rhizosphere soil in Thailand.</title>
        <authorList>
            <person name="Intra B."/>
            <person name="Euanorasetr J."/>
            <person name="Take A."/>
            <person name="Inahashi Y."/>
            <person name="Mori M."/>
            <person name="Panbangred W."/>
            <person name="Matsumoto A."/>
        </authorList>
    </citation>
    <scope>NUCLEOTIDE SEQUENCE [LARGE SCALE GENOMIC DNA]</scope>
    <source>
        <strain evidence="2 3">H219</strain>
    </source>
</reference>
<dbReference type="OrthoDB" id="9805171at2"/>
<protein>
    <recommendedName>
        <fullName evidence="4">Class I SAM-dependent methyltransferase</fullName>
    </recommendedName>
</protein>